<feature type="transmembrane region" description="Helical" evidence="3">
    <location>
        <begin position="185"/>
        <end position="206"/>
    </location>
</feature>
<feature type="transmembrane region" description="Helical" evidence="3">
    <location>
        <begin position="235"/>
        <end position="258"/>
    </location>
</feature>
<dbReference type="InParanoid" id="S8DJH7"/>
<dbReference type="Pfam" id="PF07690">
    <property type="entry name" value="MFS_1"/>
    <property type="match status" value="1"/>
</dbReference>
<evidence type="ECO:0000256" key="1">
    <source>
        <dbReference type="ARBA" id="ARBA00004141"/>
    </source>
</evidence>
<sequence length="419" mass="45218">MSLQSSSSPPVSTLPSVPDGGWTAWLTVFGAWLALFSTFGYINAFGVFQDYYTRIYLSNVSPSAVSWIGSFQFFVPLIMGMVSGGLFDKGYFHHIMLLGSIIFVFSLFMLSLAKEHQYYQIFLSQGLGMGLGLGLVFTPAISISSHHFKKKRAMAAGIALSGSSVGAVVHPILLNNLFNDPRTGFPGAVRASAYMLLGCLAIANLTMRTRLPPRAKDKLGPSIGDRLKPIITDSVYLCTITGSFFCQLSVYFPAFYIQLYANTHGIDEKMAFYSIAILNAASVIGRIIPNILADKVGAFTLVIPITVICAALMFAMLGITNVATMVVVAVIYGVFSGAYLALIVAAVVSLSRSPEELGLRNGLTFTTNSFAALIGTPIAGALLTDRYHWIRAIIFSAVCVLVGAAFFTVARWLGRNRVK</sequence>
<name>S8DJH7_FOMSC</name>
<evidence type="ECO:0000256" key="2">
    <source>
        <dbReference type="ARBA" id="ARBA00006727"/>
    </source>
</evidence>
<keyword evidence="3" id="KW-0812">Transmembrane</keyword>
<feature type="transmembrane region" description="Helical" evidence="3">
    <location>
        <begin position="325"/>
        <end position="350"/>
    </location>
</feature>
<feature type="transmembrane region" description="Helical" evidence="3">
    <location>
        <begin position="153"/>
        <end position="173"/>
    </location>
</feature>
<keyword evidence="3" id="KW-1133">Transmembrane helix</keyword>
<feature type="transmembrane region" description="Helical" evidence="3">
    <location>
        <begin position="270"/>
        <end position="289"/>
    </location>
</feature>
<dbReference type="InterPro" id="IPR036259">
    <property type="entry name" value="MFS_trans_sf"/>
</dbReference>
<keyword evidence="6" id="KW-1185">Reference proteome</keyword>
<dbReference type="HOGENOM" id="CLU_001265_1_1_1"/>
<feature type="transmembrane region" description="Helical" evidence="3">
    <location>
        <begin position="64"/>
        <end position="87"/>
    </location>
</feature>
<dbReference type="GO" id="GO:0016020">
    <property type="term" value="C:membrane"/>
    <property type="evidence" value="ECO:0007669"/>
    <property type="project" value="UniProtKB-SubCell"/>
</dbReference>
<dbReference type="GO" id="GO:0022857">
    <property type="term" value="F:transmembrane transporter activity"/>
    <property type="evidence" value="ECO:0007669"/>
    <property type="project" value="InterPro"/>
</dbReference>
<dbReference type="AlphaFoldDB" id="S8DJH7"/>
<evidence type="ECO:0000313" key="5">
    <source>
        <dbReference type="EMBL" id="EPS92992.1"/>
    </source>
</evidence>
<reference evidence="5 6" key="1">
    <citation type="journal article" date="2012" name="Science">
        <title>The Paleozoic origin of enzymatic lignin decomposition reconstructed from 31 fungal genomes.</title>
        <authorList>
            <person name="Floudas D."/>
            <person name="Binder M."/>
            <person name="Riley R."/>
            <person name="Barry K."/>
            <person name="Blanchette R.A."/>
            <person name="Henrissat B."/>
            <person name="Martinez A.T."/>
            <person name="Otillar R."/>
            <person name="Spatafora J.W."/>
            <person name="Yadav J.S."/>
            <person name="Aerts A."/>
            <person name="Benoit I."/>
            <person name="Boyd A."/>
            <person name="Carlson A."/>
            <person name="Copeland A."/>
            <person name="Coutinho P.M."/>
            <person name="de Vries R.P."/>
            <person name="Ferreira P."/>
            <person name="Findley K."/>
            <person name="Foster B."/>
            <person name="Gaskell J."/>
            <person name="Glotzer D."/>
            <person name="Gorecki P."/>
            <person name="Heitman J."/>
            <person name="Hesse C."/>
            <person name="Hori C."/>
            <person name="Igarashi K."/>
            <person name="Jurgens J.A."/>
            <person name="Kallen N."/>
            <person name="Kersten P."/>
            <person name="Kohler A."/>
            <person name="Kuees U."/>
            <person name="Kumar T.K.A."/>
            <person name="Kuo A."/>
            <person name="LaButti K."/>
            <person name="Larrondo L.F."/>
            <person name="Lindquist E."/>
            <person name="Ling A."/>
            <person name="Lombard V."/>
            <person name="Lucas S."/>
            <person name="Lundell T."/>
            <person name="Martin R."/>
            <person name="McLaughlin D.J."/>
            <person name="Morgenstern I."/>
            <person name="Morin E."/>
            <person name="Murat C."/>
            <person name="Nagy L.G."/>
            <person name="Nolan M."/>
            <person name="Ohm R.A."/>
            <person name="Patyshakuliyeva A."/>
            <person name="Rokas A."/>
            <person name="Ruiz-Duenas F.J."/>
            <person name="Sabat G."/>
            <person name="Salamov A."/>
            <person name="Samejima M."/>
            <person name="Schmutz J."/>
            <person name="Slot J.C."/>
            <person name="St John F."/>
            <person name="Stenlid J."/>
            <person name="Sun H."/>
            <person name="Sun S."/>
            <person name="Syed K."/>
            <person name="Tsang A."/>
            <person name="Wiebenga A."/>
            <person name="Young D."/>
            <person name="Pisabarro A."/>
            <person name="Eastwood D.C."/>
            <person name="Martin F."/>
            <person name="Cullen D."/>
            <person name="Grigoriev I.V."/>
            <person name="Hibbett D.S."/>
        </authorList>
    </citation>
    <scope>NUCLEOTIDE SEQUENCE</scope>
    <source>
        <strain evidence="6">FP-58527</strain>
    </source>
</reference>
<comment type="subcellular location">
    <subcellularLocation>
        <location evidence="1">Membrane</location>
        <topology evidence="1">Multi-pass membrane protein</topology>
    </subcellularLocation>
</comment>
<dbReference type="PANTHER" id="PTHR11360">
    <property type="entry name" value="MONOCARBOXYLATE TRANSPORTER"/>
    <property type="match status" value="1"/>
</dbReference>
<evidence type="ECO:0000259" key="4">
    <source>
        <dbReference type="PROSITE" id="PS50850"/>
    </source>
</evidence>
<dbReference type="EMBL" id="KE504310">
    <property type="protein sequence ID" value="EPS92992.1"/>
    <property type="molecule type" value="Genomic_DNA"/>
</dbReference>
<feature type="transmembrane region" description="Helical" evidence="3">
    <location>
        <begin position="389"/>
        <end position="413"/>
    </location>
</feature>
<dbReference type="InterPro" id="IPR011701">
    <property type="entry name" value="MFS"/>
</dbReference>
<feature type="transmembrane region" description="Helical" evidence="3">
    <location>
        <begin position="296"/>
        <end position="319"/>
    </location>
</feature>
<proteinExistence type="inferred from homology"/>
<dbReference type="PROSITE" id="PS50850">
    <property type="entry name" value="MFS"/>
    <property type="match status" value="1"/>
</dbReference>
<dbReference type="Proteomes" id="UP000015241">
    <property type="component" value="Unassembled WGS sequence"/>
</dbReference>
<evidence type="ECO:0000256" key="3">
    <source>
        <dbReference type="SAM" id="Phobius"/>
    </source>
</evidence>
<protein>
    <recommendedName>
        <fullName evidence="4">Major facilitator superfamily (MFS) profile domain-containing protein</fullName>
    </recommendedName>
</protein>
<feature type="transmembrane region" description="Helical" evidence="3">
    <location>
        <begin position="21"/>
        <end position="44"/>
    </location>
</feature>
<organism evidence="5 6">
    <name type="scientific">Fomitopsis schrenkii</name>
    <name type="common">Brown rot fungus</name>
    <dbReference type="NCBI Taxonomy" id="2126942"/>
    <lineage>
        <taxon>Eukaryota</taxon>
        <taxon>Fungi</taxon>
        <taxon>Dikarya</taxon>
        <taxon>Basidiomycota</taxon>
        <taxon>Agaricomycotina</taxon>
        <taxon>Agaricomycetes</taxon>
        <taxon>Polyporales</taxon>
        <taxon>Fomitopsis</taxon>
    </lineage>
</organism>
<gene>
    <name evidence="5" type="ORF">FOMPIDRAFT_60020</name>
</gene>
<dbReference type="Gene3D" id="1.20.1250.20">
    <property type="entry name" value="MFS general substrate transporter like domains"/>
    <property type="match status" value="2"/>
</dbReference>
<dbReference type="InterPro" id="IPR020846">
    <property type="entry name" value="MFS_dom"/>
</dbReference>
<keyword evidence="3" id="KW-0472">Membrane</keyword>
<dbReference type="OrthoDB" id="6499973at2759"/>
<dbReference type="SUPFAM" id="SSF103473">
    <property type="entry name" value="MFS general substrate transporter"/>
    <property type="match status" value="1"/>
</dbReference>
<dbReference type="PANTHER" id="PTHR11360:SF234">
    <property type="entry name" value="MFS-TYPE TRANSPORTER DBAD-RELATED"/>
    <property type="match status" value="1"/>
</dbReference>
<dbReference type="InterPro" id="IPR050327">
    <property type="entry name" value="Proton-linked_MCT"/>
</dbReference>
<feature type="transmembrane region" description="Helical" evidence="3">
    <location>
        <begin position="94"/>
        <end position="113"/>
    </location>
</feature>
<feature type="transmembrane region" description="Helical" evidence="3">
    <location>
        <begin position="362"/>
        <end position="383"/>
    </location>
</feature>
<dbReference type="eggNOG" id="KOG2504">
    <property type="taxonomic scope" value="Eukaryota"/>
</dbReference>
<accession>S8DJH7</accession>
<feature type="transmembrane region" description="Helical" evidence="3">
    <location>
        <begin position="119"/>
        <end position="141"/>
    </location>
</feature>
<comment type="similarity">
    <text evidence="2">Belongs to the major facilitator superfamily. Monocarboxylate porter (TC 2.A.1.13) family.</text>
</comment>
<evidence type="ECO:0000313" key="6">
    <source>
        <dbReference type="Proteomes" id="UP000015241"/>
    </source>
</evidence>
<feature type="domain" description="Major facilitator superfamily (MFS) profile" evidence="4">
    <location>
        <begin position="23"/>
        <end position="415"/>
    </location>
</feature>